<dbReference type="GO" id="GO:0000977">
    <property type="term" value="F:RNA polymerase II transcription regulatory region sequence-specific DNA binding"/>
    <property type="evidence" value="ECO:0007669"/>
    <property type="project" value="TreeGrafter"/>
</dbReference>
<dbReference type="GO" id="GO:0008270">
    <property type="term" value="F:zinc ion binding"/>
    <property type="evidence" value="ECO:0007669"/>
    <property type="project" value="UniProtKB-KW"/>
</dbReference>
<name>A0AAN5CX02_9BILA</name>
<dbReference type="FunFam" id="3.30.160.60:FF:000328">
    <property type="entry name" value="Zinc finger protein 1079"/>
    <property type="match status" value="1"/>
</dbReference>
<comment type="subcellular location">
    <subcellularLocation>
        <location evidence="1">Nucleus</location>
    </subcellularLocation>
</comment>
<dbReference type="Gene3D" id="3.30.160.60">
    <property type="entry name" value="Classic Zinc Finger"/>
    <property type="match status" value="2"/>
</dbReference>
<keyword evidence="9" id="KW-0539">Nucleus</keyword>
<evidence type="ECO:0000256" key="9">
    <source>
        <dbReference type="ARBA" id="ARBA00023242"/>
    </source>
</evidence>
<evidence type="ECO:0000256" key="4">
    <source>
        <dbReference type="ARBA" id="ARBA00022771"/>
    </source>
</evidence>
<evidence type="ECO:0000256" key="10">
    <source>
        <dbReference type="PROSITE-ProRule" id="PRU00042"/>
    </source>
</evidence>
<dbReference type="AlphaFoldDB" id="A0AAN5CX02"/>
<feature type="domain" description="C2H2-type" evidence="11">
    <location>
        <begin position="187"/>
        <end position="211"/>
    </location>
</feature>
<protein>
    <recommendedName>
        <fullName evidence="11">C2H2-type domain-containing protein</fullName>
    </recommendedName>
</protein>
<feature type="non-terminal residue" evidence="12">
    <location>
        <position position="265"/>
    </location>
</feature>
<keyword evidence="6" id="KW-0805">Transcription regulation</keyword>
<sequence>ERHLRNIPQTKKCPAVCSHCGKTLSNKHSLAYHMRIHTGEKPYTCGQCGISFRVNNYLKAHILTAHKIQCLTCGEQFDGQEDAKLHLLDNEGHATQEQLDAYQITKVEQLIKSNARAVICRRHYREPRAAAVPAYFCRTAVLKASRAIYIHADSAGRNNLLSEDLAAKQKKFVTDRRKRPQLIDDRFRCSCCCLSFEKEITLISHFQLVHSRVHISNSFFEGEEENQLENPYERKHVMQKCEQHFFSTSLREQHSMTIADFYCTL</sequence>
<dbReference type="SUPFAM" id="SSF57667">
    <property type="entry name" value="beta-beta-alpha zinc fingers"/>
    <property type="match status" value="1"/>
</dbReference>
<proteinExistence type="predicted"/>
<feature type="domain" description="C2H2-type" evidence="11">
    <location>
        <begin position="15"/>
        <end position="42"/>
    </location>
</feature>
<dbReference type="PROSITE" id="PS00028">
    <property type="entry name" value="ZINC_FINGER_C2H2_1"/>
    <property type="match status" value="3"/>
</dbReference>
<feature type="domain" description="C2H2-type" evidence="11">
    <location>
        <begin position="43"/>
        <end position="66"/>
    </location>
</feature>
<dbReference type="PANTHER" id="PTHR24409">
    <property type="entry name" value="ZINC FINGER PROTEIN 142"/>
    <property type="match status" value="1"/>
</dbReference>
<keyword evidence="7" id="KW-0238">DNA-binding</keyword>
<dbReference type="GO" id="GO:0000981">
    <property type="term" value="F:DNA-binding transcription factor activity, RNA polymerase II-specific"/>
    <property type="evidence" value="ECO:0007669"/>
    <property type="project" value="TreeGrafter"/>
</dbReference>
<dbReference type="Pfam" id="PF00096">
    <property type="entry name" value="zf-C2H2"/>
    <property type="match status" value="2"/>
</dbReference>
<keyword evidence="8" id="KW-0804">Transcription</keyword>
<dbReference type="PROSITE" id="PS50157">
    <property type="entry name" value="ZINC_FINGER_C2H2_2"/>
    <property type="match status" value="3"/>
</dbReference>
<organism evidence="12 13">
    <name type="scientific">Pristionchus mayeri</name>
    <dbReference type="NCBI Taxonomy" id="1317129"/>
    <lineage>
        <taxon>Eukaryota</taxon>
        <taxon>Metazoa</taxon>
        <taxon>Ecdysozoa</taxon>
        <taxon>Nematoda</taxon>
        <taxon>Chromadorea</taxon>
        <taxon>Rhabditida</taxon>
        <taxon>Rhabditina</taxon>
        <taxon>Diplogasteromorpha</taxon>
        <taxon>Diplogasteroidea</taxon>
        <taxon>Neodiplogasteridae</taxon>
        <taxon>Pristionchus</taxon>
    </lineage>
</organism>
<keyword evidence="5" id="KW-0862">Zinc</keyword>
<evidence type="ECO:0000256" key="2">
    <source>
        <dbReference type="ARBA" id="ARBA00022723"/>
    </source>
</evidence>
<accession>A0AAN5CX02</accession>
<evidence type="ECO:0000256" key="6">
    <source>
        <dbReference type="ARBA" id="ARBA00023015"/>
    </source>
</evidence>
<evidence type="ECO:0000256" key="5">
    <source>
        <dbReference type="ARBA" id="ARBA00022833"/>
    </source>
</evidence>
<evidence type="ECO:0000259" key="11">
    <source>
        <dbReference type="PROSITE" id="PS50157"/>
    </source>
</evidence>
<evidence type="ECO:0000256" key="8">
    <source>
        <dbReference type="ARBA" id="ARBA00023163"/>
    </source>
</evidence>
<keyword evidence="4 10" id="KW-0863">Zinc-finger</keyword>
<dbReference type="InterPro" id="IPR013087">
    <property type="entry name" value="Znf_C2H2_type"/>
</dbReference>
<dbReference type="EMBL" id="BTRK01000005">
    <property type="protein sequence ID" value="GMR52174.1"/>
    <property type="molecule type" value="Genomic_DNA"/>
</dbReference>
<evidence type="ECO:0000256" key="7">
    <source>
        <dbReference type="ARBA" id="ARBA00023125"/>
    </source>
</evidence>
<evidence type="ECO:0000313" key="12">
    <source>
        <dbReference type="EMBL" id="GMR52174.1"/>
    </source>
</evidence>
<dbReference type="PANTHER" id="PTHR24409:SF295">
    <property type="entry name" value="AZ2-RELATED"/>
    <property type="match status" value="1"/>
</dbReference>
<evidence type="ECO:0000256" key="1">
    <source>
        <dbReference type="ARBA" id="ARBA00004123"/>
    </source>
</evidence>
<keyword evidence="2" id="KW-0479">Metal-binding</keyword>
<evidence type="ECO:0000313" key="13">
    <source>
        <dbReference type="Proteomes" id="UP001328107"/>
    </source>
</evidence>
<feature type="non-terminal residue" evidence="12">
    <location>
        <position position="1"/>
    </location>
</feature>
<keyword evidence="13" id="KW-1185">Reference proteome</keyword>
<dbReference type="Proteomes" id="UP001328107">
    <property type="component" value="Unassembled WGS sequence"/>
</dbReference>
<dbReference type="GO" id="GO:0005634">
    <property type="term" value="C:nucleus"/>
    <property type="evidence" value="ECO:0007669"/>
    <property type="project" value="UniProtKB-SubCell"/>
</dbReference>
<keyword evidence="3" id="KW-0677">Repeat</keyword>
<dbReference type="SMART" id="SM00355">
    <property type="entry name" value="ZnF_C2H2"/>
    <property type="match status" value="4"/>
</dbReference>
<reference evidence="13" key="1">
    <citation type="submission" date="2022-10" db="EMBL/GenBank/DDBJ databases">
        <title>Genome assembly of Pristionchus species.</title>
        <authorList>
            <person name="Yoshida K."/>
            <person name="Sommer R.J."/>
        </authorList>
    </citation>
    <scope>NUCLEOTIDE SEQUENCE [LARGE SCALE GENOMIC DNA]</scope>
    <source>
        <strain evidence="13">RS5460</strain>
    </source>
</reference>
<gene>
    <name evidence="12" type="ORF">PMAYCL1PPCAC_22369</name>
</gene>
<comment type="caution">
    <text evidence="12">The sequence shown here is derived from an EMBL/GenBank/DDBJ whole genome shotgun (WGS) entry which is preliminary data.</text>
</comment>
<dbReference type="FunFam" id="3.30.160.60:FF:000965">
    <property type="entry name" value="Neurotrophin receptor-interacting factor homolog"/>
    <property type="match status" value="1"/>
</dbReference>
<evidence type="ECO:0000256" key="3">
    <source>
        <dbReference type="ARBA" id="ARBA00022737"/>
    </source>
</evidence>
<dbReference type="InterPro" id="IPR036236">
    <property type="entry name" value="Znf_C2H2_sf"/>
</dbReference>